<dbReference type="NCBIfam" id="NF047619">
    <property type="entry name" value="NADase_discoid"/>
    <property type="match status" value="1"/>
</dbReference>
<dbReference type="PANTHER" id="PTHR43671:SF13">
    <property type="entry name" value="SERINE_THREONINE-PROTEIN KINASE NEK2"/>
    <property type="match status" value="1"/>
</dbReference>
<evidence type="ECO:0000259" key="10">
    <source>
        <dbReference type="PROSITE" id="PS50011"/>
    </source>
</evidence>
<organism evidence="11 12">
    <name type="scientific">Fibrobacter intestinalis</name>
    <dbReference type="NCBI Taxonomy" id="28122"/>
    <lineage>
        <taxon>Bacteria</taxon>
        <taxon>Pseudomonadati</taxon>
        <taxon>Fibrobacterota</taxon>
        <taxon>Fibrobacteria</taxon>
        <taxon>Fibrobacterales</taxon>
        <taxon>Fibrobacteraceae</taxon>
        <taxon>Fibrobacter</taxon>
    </lineage>
</organism>
<dbReference type="CDD" id="cd14014">
    <property type="entry name" value="STKc_PknB_like"/>
    <property type="match status" value="1"/>
</dbReference>
<protein>
    <recommendedName>
        <fullName evidence="2">non-specific serine/threonine protein kinase</fullName>
        <ecNumber evidence="2">2.7.11.1</ecNumber>
    </recommendedName>
</protein>
<dbReference type="InterPro" id="IPR000719">
    <property type="entry name" value="Prot_kinase_dom"/>
</dbReference>
<dbReference type="InterPro" id="IPR008271">
    <property type="entry name" value="Ser/Thr_kinase_AS"/>
</dbReference>
<dbReference type="InterPro" id="IPR057561">
    <property type="entry name" value="NADase_transloc"/>
</dbReference>
<dbReference type="PROSITE" id="PS50011">
    <property type="entry name" value="PROTEIN_KINASE_DOM"/>
    <property type="match status" value="1"/>
</dbReference>
<dbReference type="PROSITE" id="PS00108">
    <property type="entry name" value="PROTEIN_KINASE_ST"/>
    <property type="match status" value="1"/>
</dbReference>
<dbReference type="SUPFAM" id="SSF56112">
    <property type="entry name" value="Protein kinase-like (PK-like)"/>
    <property type="match status" value="1"/>
</dbReference>
<keyword evidence="7 8" id="KW-0067">ATP-binding</keyword>
<evidence type="ECO:0000313" key="12">
    <source>
        <dbReference type="Proteomes" id="UP000184275"/>
    </source>
</evidence>
<keyword evidence="9" id="KW-0812">Transmembrane</keyword>
<feature type="transmembrane region" description="Helical" evidence="9">
    <location>
        <begin position="315"/>
        <end position="337"/>
    </location>
</feature>
<dbReference type="Proteomes" id="UP000184275">
    <property type="component" value="Unassembled WGS sequence"/>
</dbReference>
<dbReference type="RefSeq" id="WP_073304217.1">
    <property type="nucleotide sequence ID" value="NZ_FRAW01000014.1"/>
</dbReference>
<keyword evidence="9" id="KW-1133">Transmembrane helix</keyword>
<name>A0A1M6UHR2_9BACT</name>
<evidence type="ECO:0000256" key="6">
    <source>
        <dbReference type="ARBA" id="ARBA00022777"/>
    </source>
</evidence>
<keyword evidence="12" id="KW-1185">Reference proteome</keyword>
<dbReference type="GO" id="GO:0004674">
    <property type="term" value="F:protein serine/threonine kinase activity"/>
    <property type="evidence" value="ECO:0007669"/>
    <property type="project" value="UniProtKB-KW"/>
</dbReference>
<sequence>MTVEKFPRPFNENYELLGVLGKGGMGYVYKAMQKNLNREVALKVLDASSDKESTERFYMEAQAMKELDHQNLVQVFDFGQQGNQLFISMTFVRGSTLSEVLEHRRRLNFDAIEIIAKQVARGLLYAHSKGIVHRDVKPSNIMITHDNRVYLMDFGISHIQSAERLTLTGMTMGTPEYMSPEQCHGDEVTIGSDIYSLGVILFEMVCGRLPFTGTKPIEIAMKHVQEEPPNPENFRPDMPKGLSKLILKCLKKSVSDRFKNMQEFLDALDIVFAPLHPGEQHHGHDTMSIRNLIKNRPLITNKVTDNVRRLTNKRILVFIFALFPLLILLILALLFSYKPPNTLQEIHSIDIRAAYEEKNIEGGSYKTSNLLDKDLKTAWLLPMPSNTRVPIMILDFDAPTIVTQIGFASGFQKSTDDQFGDRFRIFNKPKTLSLQTKEGFRQTIFLEDIKGVQYPQIKTMETTEIQIFLDDAFISDPSKDLAISEIRILGLLAQ</sequence>
<dbReference type="FunFam" id="1.10.510.10:FF:000021">
    <property type="entry name" value="Serine/threonine protein kinase"/>
    <property type="match status" value="1"/>
</dbReference>
<evidence type="ECO:0000313" key="11">
    <source>
        <dbReference type="EMBL" id="SHK68762.1"/>
    </source>
</evidence>
<keyword evidence="3 11" id="KW-0723">Serine/threonine-protein kinase</keyword>
<dbReference type="PROSITE" id="PS00107">
    <property type="entry name" value="PROTEIN_KINASE_ATP"/>
    <property type="match status" value="1"/>
</dbReference>
<evidence type="ECO:0000256" key="7">
    <source>
        <dbReference type="ARBA" id="ARBA00022840"/>
    </source>
</evidence>
<dbReference type="EMBL" id="FRAW01000014">
    <property type="protein sequence ID" value="SHK68762.1"/>
    <property type="molecule type" value="Genomic_DNA"/>
</dbReference>
<evidence type="ECO:0000256" key="3">
    <source>
        <dbReference type="ARBA" id="ARBA00022527"/>
    </source>
</evidence>
<evidence type="ECO:0000256" key="2">
    <source>
        <dbReference type="ARBA" id="ARBA00012513"/>
    </source>
</evidence>
<comment type="similarity">
    <text evidence="1">Belongs to the protein kinase superfamily. NEK Ser/Thr protein kinase family. NIMA subfamily.</text>
</comment>
<dbReference type="PANTHER" id="PTHR43671">
    <property type="entry name" value="SERINE/THREONINE-PROTEIN KINASE NEK"/>
    <property type="match status" value="1"/>
</dbReference>
<reference evidence="12" key="1">
    <citation type="submission" date="2016-11" db="EMBL/GenBank/DDBJ databases">
        <authorList>
            <person name="Varghese N."/>
            <person name="Submissions S."/>
        </authorList>
    </citation>
    <scope>NUCLEOTIDE SEQUENCE [LARGE SCALE GENOMIC DNA]</scope>
    <source>
        <strain evidence="12">UWOS</strain>
    </source>
</reference>
<dbReference type="SMART" id="SM00220">
    <property type="entry name" value="S_TKc"/>
    <property type="match status" value="1"/>
</dbReference>
<proteinExistence type="inferred from homology"/>
<evidence type="ECO:0000256" key="1">
    <source>
        <dbReference type="ARBA" id="ARBA00010886"/>
    </source>
</evidence>
<dbReference type="Gene3D" id="3.30.200.20">
    <property type="entry name" value="Phosphorylase Kinase, domain 1"/>
    <property type="match status" value="1"/>
</dbReference>
<keyword evidence="4" id="KW-0808">Transferase</keyword>
<evidence type="ECO:0000256" key="4">
    <source>
        <dbReference type="ARBA" id="ARBA00022679"/>
    </source>
</evidence>
<dbReference type="AlphaFoldDB" id="A0A1M6UHR2"/>
<evidence type="ECO:0000256" key="9">
    <source>
        <dbReference type="SAM" id="Phobius"/>
    </source>
</evidence>
<gene>
    <name evidence="11" type="ORF">SAMN05720469_1148</name>
</gene>
<accession>A0A1M6UHR2</accession>
<feature type="binding site" evidence="8">
    <location>
        <position position="43"/>
    </location>
    <ligand>
        <name>ATP</name>
        <dbReference type="ChEBI" id="CHEBI:30616"/>
    </ligand>
</feature>
<keyword evidence="5 8" id="KW-0547">Nucleotide-binding</keyword>
<dbReference type="Pfam" id="PF00069">
    <property type="entry name" value="Pkinase"/>
    <property type="match status" value="1"/>
</dbReference>
<dbReference type="InterPro" id="IPR011009">
    <property type="entry name" value="Kinase-like_dom_sf"/>
</dbReference>
<evidence type="ECO:0000256" key="8">
    <source>
        <dbReference type="PROSITE-ProRule" id="PRU10141"/>
    </source>
</evidence>
<dbReference type="Pfam" id="PF25302">
    <property type="entry name" value="NADase_transloc"/>
    <property type="match status" value="1"/>
</dbReference>
<feature type="domain" description="Protein kinase" evidence="10">
    <location>
        <begin position="14"/>
        <end position="272"/>
    </location>
</feature>
<dbReference type="GO" id="GO:0005524">
    <property type="term" value="F:ATP binding"/>
    <property type="evidence" value="ECO:0007669"/>
    <property type="project" value="UniProtKB-UniRule"/>
</dbReference>
<dbReference type="EC" id="2.7.11.1" evidence="2"/>
<dbReference type="Gene3D" id="1.10.510.10">
    <property type="entry name" value="Transferase(Phosphotransferase) domain 1"/>
    <property type="match status" value="1"/>
</dbReference>
<keyword evidence="6 11" id="KW-0418">Kinase</keyword>
<keyword evidence="9" id="KW-0472">Membrane</keyword>
<dbReference type="InterPro" id="IPR017441">
    <property type="entry name" value="Protein_kinase_ATP_BS"/>
</dbReference>
<evidence type="ECO:0000256" key="5">
    <source>
        <dbReference type="ARBA" id="ARBA00022741"/>
    </source>
</evidence>
<dbReference type="InterPro" id="IPR050660">
    <property type="entry name" value="NEK_Ser/Thr_kinase"/>
</dbReference>